<feature type="compositionally biased region" description="Basic and acidic residues" evidence="2">
    <location>
        <begin position="474"/>
        <end position="486"/>
    </location>
</feature>
<dbReference type="Pfam" id="PF00176">
    <property type="entry name" value="SNF2-rel_dom"/>
    <property type="match status" value="1"/>
</dbReference>
<dbReference type="GO" id="GO:0005634">
    <property type="term" value="C:nucleus"/>
    <property type="evidence" value="ECO:0007669"/>
    <property type="project" value="TreeGrafter"/>
</dbReference>
<dbReference type="PANTHER" id="PTHR45629:SF7">
    <property type="entry name" value="DNA EXCISION REPAIR PROTEIN ERCC-6-RELATED"/>
    <property type="match status" value="1"/>
</dbReference>
<comment type="caution">
    <text evidence="4">The sequence shown here is derived from an EMBL/GenBank/DDBJ whole genome shotgun (WGS) entry which is preliminary data.</text>
</comment>
<feature type="region of interest" description="Disordered" evidence="2">
    <location>
        <begin position="238"/>
        <end position="359"/>
    </location>
</feature>
<dbReference type="GO" id="GO:0008094">
    <property type="term" value="F:ATP-dependent activity, acting on DNA"/>
    <property type="evidence" value="ECO:0007669"/>
    <property type="project" value="TreeGrafter"/>
</dbReference>
<gene>
    <name evidence="4" type="ORF">OSB04_000794</name>
</gene>
<dbReference type="PANTHER" id="PTHR45629">
    <property type="entry name" value="SNF2/RAD54 FAMILY MEMBER"/>
    <property type="match status" value="1"/>
</dbReference>
<evidence type="ECO:0000259" key="3">
    <source>
        <dbReference type="Pfam" id="PF00176"/>
    </source>
</evidence>
<dbReference type="GO" id="GO:0005524">
    <property type="term" value="F:ATP binding"/>
    <property type="evidence" value="ECO:0007669"/>
    <property type="project" value="InterPro"/>
</dbReference>
<accession>A0AA38TX88</accession>
<reference evidence="4" key="1">
    <citation type="submission" date="2023-03" db="EMBL/GenBank/DDBJ databases">
        <title>Chromosome-scale reference genome and RAD-based genetic map of yellow starthistle (Centaurea solstitialis) reveal putative structural variation and QTLs associated with invader traits.</title>
        <authorList>
            <person name="Reatini B."/>
            <person name="Cang F.A."/>
            <person name="Jiang Q."/>
            <person name="Mckibben M.T.W."/>
            <person name="Barker M.S."/>
            <person name="Rieseberg L.H."/>
            <person name="Dlugosch K.M."/>
        </authorList>
    </citation>
    <scope>NUCLEOTIDE SEQUENCE</scope>
    <source>
        <strain evidence="4">CAN-66</strain>
        <tissue evidence="4">Leaf</tissue>
    </source>
</reference>
<proteinExistence type="predicted"/>
<keyword evidence="1" id="KW-0175">Coiled coil</keyword>
<evidence type="ECO:0000256" key="2">
    <source>
        <dbReference type="SAM" id="MobiDB-lite"/>
    </source>
</evidence>
<keyword evidence="5" id="KW-1185">Reference proteome</keyword>
<feature type="compositionally biased region" description="Basic and acidic residues" evidence="2">
    <location>
        <begin position="23"/>
        <end position="54"/>
    </location>
</feature>
<feature type="compositionally biased region" description="Basic and acidic residues" evidence="2">
    <location>
        <begin position="238"/>
        <end position="257"/>
    </location>
</feature>
<dbReference type="Gene3D" id="3.40.50.10810">
    <property type="entry name" value="Tandem AAA-ATPase domain"/>
    <property type="match status" value="1"/>
</dbReference>
<name>A0AA38TX88_9ASTR</name>
<dbReference type="InterPro" id="IPR000330">
    <property type="entry name" value="SNF2_N"/>
</dbReference>
<dbReference type="GO" id="GO:0006283">
    <property type="term" value="P:transcription-coupled nucleotide-excision repair"/>
    <property type="evidence" value="ECO:0007669"/>
    <property type="project" value="TreeGrafter"/>
</dbReference>
<dbReference type="InterPro" id="IPR050496">
    <property type="entry name" value="SNF2_RAD54_helicase_repair"/>
</dbReference>
<dbReference type="SUPFAM" id="SSF52540">
    <property type="entry name" value="P-loop containing nucleoside triphosphate hydrolases"/>
    <property type="match status" value="1"/>
</dbReference>
<evidence type="ECO:0000313" key="5">
    <source>
        <dbReference type="Proteomes" id="UP001172457"/>
    </source>
</evidence>
<dbReference type="Proteomes" id="UP001172457">
    <property type="component" value="Chromosome 1"/>
</dbReference>
<dbReference type="InterPro" id="IPR038718">
    <property type="entry name" value="SNF2-like_sf"/>
</dbReference>
<dbReference type="InterPro" id="IPR027417">
    <property type="entry name" value="P-loop_NTPase"/>
</dbReference>
<feature type="region of interest" description="Disordered" evidence="2">
    <location>
        <begin position="474"/>
        <end position="513"/>
    </location>
</feature>
<feature type="coiled-coil region" evidence="1">
    <location>
        <begin position="125"/>
        <end position="152"/>
    </location>
</feature>
<feature type="region of interest" description="Disordered" evidence="2">
    <location>
        <begin position="91"/>
        <end position="110"/>
    </location>
</feature>
<feature type="compositionally biased region" description="Basic residues" evidence="2">
    <location>
        <begin position="320"/>
        <end position="335"/>
    </location>
</feature>
<feature type="domain" description="SNF2 N-terminal" evidence="3">
    <location>
        <begin position="392"/>
        <end position="475"/>
    </location>
</feature>
<feature type="region of interest" description="Disordered" evidence="2">
    <location>
        <begin position="1"/>
        <end position="58"/>
    </location>
</feature>
<evidence type="ECO:0000313" key="4">
    <source>
        <dbReference type="EMBL" id="KAJ9564828.1"/>
    </source>
</evidence>
<sequence length="513" mass="57352">MKQEEEDRALLNSLGVTSANPEQIEHDILEEARNHAEQVEGTADDEHLERRKSNEPSCTGRTDVLNKLRAINVEINAVASTVEDVKNFSRAEEHVDSGDDENGPGDLDGERSILQASSNDLILQQALAAARLESLKRTKAQLEKQFENLGNEGFPEDSKNAKVLQSIVKEEPNRKRKQKEIPTKNKKLKKRLKTVAFNDDGDFDAVLNAASAGLVETERDELVRKGILTPFHNLKGYERRIEEPGPSHSIEEGDKGNDLSSTSIARAVKSMSEAAQARPTTKLLDPDSLPRLDAPTRPFQRLKTPFKIPQSEGGKSKDSNRKKRRPLPGKKWRKVASREENSLEEIEDAKGSSAEEDIEEGVVDAEGDEVSFVTLEGGLKIPSSIFSQLFDYQKVGVQWLWELHCQRAGGIIGDEMGLGKTIQVLSFLGALHFSKMYKPSIVICPVTLLRQWRREAKKWYPSFHVEILHDSALDASHRKKQAKSDESDYETTSESDDGGEEVRCQEETRSGIH</sequence>
<protein>
    <recommendedName>
        <fullName evidence="3">SNF2 N-terminal domain-containing protein</fullName>
    </recommendedName>
</protein>
<feature type="compositionally biased region" description="Acidic residues" evidence="2">
    <location>
        <begin position="487"/>
        <end position="499"/>
    </location>
</feature>
<evidence type="ECO:0000256" key="1">
    <source>
        <dbReference type="SAM" id="Coils"/>
    </source>
</evidence>
<dbReference type="EMBL" id="JARYMX010000001">
    <property type="protein sequence ID" value="KAJ9564828.1"/>
    <property type="molecule type" value="Genomic_DNA"/>
</dbReference>
<organism evidence="4 5">
    <name type="scientific">Centaurea solstitialis</name>
    <name type="common">yellow star-thistle</name>
    <dbReference type="NCBI Taxonomy" id="347529"/>
    <lineage>
        <taxon>Eukaryota</taxon>
        <taxon>Viridiplantae</taxon>
        <taxon>Streptophyta</taxon>
        <taxon>Embryophyta</taxon>
        <taxon>Tracheophyta</taxon>
        <taxon>Spermatophyta</taxon>
        <taxon>Magnoliopsida</taxon>
        <taxon>eudicotyledons</taxon>
        <taxon>Gunneridae</taxon>
        <taxon>Pentapetalae</taxon>
        <taxon>asterids</taxon>
        <taxon>campanulids</taxon>
        <taxon>Asterales</taxon>
        <taxon>Asteraceae</taxon>
        <taxon>Carduoideae</taxon>
        <taxon>Cardueae</taxon>
        <taxon>Centaureinae</taxon>
        <taxon>Centaurea</taxon>
    </lineage>
</organism>
<dbReference type="AlphaFoldDB" id="A0AA38TX88"/>
<feature type="compositionally biased region" description="Basic and acidic residues" evidence="2">
    <location>
        <begin position="500"/>
        <end position="513"/>
    </location>
</feature>